<dbReference type="PROSITE" id="PS50002">
    <property type="entry name" value="SH3"/>
    <property type="match status" value="1"/>
</dbReference>
<dbReference type="PROSITE" id="PS50853">
    <property type="entry name" value="FN3"/>
    <property type="match status" value="5"/>
</dbReference>
<dbReference type="GO" id="GO:0005634">
    <property type="term" value="C:nucleus"/>
    <property type="evidence" value="ECO:0007669"/>
    <property type="project" value="UniProtKB-SubCell"/>
</dbReference>
<keyword evidence="9" id="KW-0393">Immunoglobulin domain</keyword>
<evidence type="ECO:0000256" key="11">
    <source>
        <dbReference type="SAM" id="MobiDB-lite"/>
    </source>
</evidence>
<dbReference type="GO" id="GO:0030154">
    <property type="term" value="P:cell differentiation"/>
    <property type="evidence" value="ECO:0007669"/>
    <property type="project" value="UniProtKB-ARBA"/>
</dbReference>
<dbReference type="InterPro" id="IPR036116">
    <property type="entry name" value="FN3_sf"/>
</dbReference>
<dbReference type="CDD" id="cd00096">
    <property type="entry name" value="Ig"/>
    <property type="match status" value="1"/>
</dbReference>
<dbReference type="Proteomes" id="UP000192247">
    <property type="component" value="Unassembled WGS sequence"/>
</dbReference>
<dbReference type="InterPro" id="IPR013098">
    <property type="entry name" value="Ig_I-set"/>
</dbReference>
<feature type="domain" description="Ig-like" evidence="13">
    <location>
        <begin position="1294"/>
        <end position="1384"/>
    </location>
</feature>
<dbReference type="SUPFAM" id="SSF48726">
    <property type="entry name" value="Immunoglobulin"/>
    <property type="match status" value="10"/>
</dbReference>
<dbReference type="InterPro" id="IPR007110">
    <property type="entry name" value="Ig-like_dom"/>
</dbReference>
<feature type="region of interest" description="Disordered" evidence="11">
    <location>
        <begin position="1794"/>
        <end position="1815"/>
    </location>
</feature>
<accession>A0A1V9XN99</accession>
<dbReference type="CDD" id="cd00063">
    <property type="entry name" value="FN3"/>
    <property type="match status" value="5"/>
</dbReference>
<evidence type="ECO:0000256" key="5">
    <source>
        <dbReference type="ARBA" id="ARBA00022490"/>
    </source>
</evidence>
<feature type="domain" description="Ig-like" evidence="13">
    <location>
        <begin position="820"/>
        <end position="910"/>
    </location>
</feature>
<feature type="domain" description="Ig-like" evidence="13">
    <location>
        <begin position="446"/>
        <end position="538"/>
    </location>
</feature>
<dbReference type="SMART" id="SM00326">
    <property type="entry name" value="SH3"/>
    <property type="match status" value="1"/>
</dbReference>
<dbReference type="SUPFAM" id="SSF49265">
    <property type="entry name" value="Fibronectin type III"/>
    <property type="match status" value="3"/>
</dbReference>
<dbReference type="InterPro" id="IPR003598">
    <property type="entry name" value="Ig_sub2"/>
</dbReference>
<feature type="domain" description="Ig-like" evidence="13">
    <location>
        <begin position="322"/>
        <end position="413"/>
    </location>
</feature>
<dbReference type="InParanoid" id="A0A1V9XN99"/>
<feature type="domain" description="Ig-like" evidence="13">
    <location>
        <begin position="1200"/>
        <end position="1291"/>
    </location>
</feature>
<feature type="domain" description="Ig-like" evidence="13">
    <location>
        <begin position="916"/>
        <end position="999"/>
    </location>
</feature>
<evidence type="ECO:0000313" key="16">
    <source>
        <dbReference type="Proteomes" id="UP000192247"/>
    </source>
</evidence>
<evidence type="ECO:0000256" key="4">
    <source>
        <dbReference type="ARBA" id="ARBA00022443"/>
    </source>
</evidence>
<protein>
    <recommendedName>
        <fullName evidence="17">Titin-like</fullName>
    </recommendedName>
</protein>
<feature type="compositionally biased region" description="Basic and acidic residues" evidence="11">
    <location>
        <begin position="1096"/>
        <end position="1105"/>
    </location>
</feature>
<dbReference type="Pfam" id="PF00041">
    <property type="entry name" value="fn3"/>
    <property type="match status" value="5"/>
</dbReference>
<dbReference type="InterPro" id="IPR013783">
    <property type="entry name" value="Ig-like_fold"/>
</dbReference>
<dbReference type="Gene3D" id="2.60.40.10">
    <property type="entry name" value="Immunoglobulins"/>
    <property type="match status" value="15"/>
</dbReference>
<dbReference type="InterPro" id="IPR003961">
    <property type="entry name" value="FN3_dom"/>
</dbReference>
<dbReference type="FunFam" id="2.60.40.10:FF:000107">
    <property type="entry name" value="Myosin, light chain kinase a"/>
    <property type="match status" value="2"/>
</dbReference>
<evidence type="ECO:0008006" key="17">
    <source>
        <dbReference type="Google" id="ProtNLM"/>
    </source>
</evidence>
<feature type="region of interest" description="Disordered" evidence="11">
    <location>
        <begin position="1096"/>
        <end position="1125"/>
    </location>
</feature>
<dbReference type="GO" id="GO:0009653">
    <property type="term" value="P:anatomical structure morphogenesis"/>
    <property type="evidence" value="ECO:0007669"/>
    <property type="project" value="UniProtKB-ARBA"/>
</dbReference>
<evidence type="ECO:0000256" key="6">
    <source>
        <dbReference type="ARBA" id="ARBA00022737"/>
    </source>
</evidence>
<sequence>MKEERPTPKVVEETAAEMTIQEHILQINEDVEIKEVEGEVTIEQLVVEEKQVEDKVTLKKKRKSVSFVETKEQPMDSKATKMDEVPAGATNVDVTIEQELEKKPVLEEAADQITVKKKDVVEEEQKVSLKKKKSIASDVKAEFKVKKKPEKGPDGADTETSFEIKVKPKMEATEAAFTIEKTTYEEITVEAVVTEEVDKAPHKEEAVDETRIIIRDIKEATTEEKSEEISEQYLFIATNTYISESPNGLTIVEGEKVHVIEKISQDHWLVKKVLTRESGLVPPDILKEAEEYTQYLKEVLEEKIQRLPTFGHVRPGDEPTAPRFVRPLQPVVVVDGEPVRMVAQVSGNPRPTITWFKQTQILKSTEEFTIFYDEENTTTLYIRESFPEDSGTYTVVAKNIAGFASCTSELTVEAPFSDHGTDSAPTSRFTLSRTPSLVSMFDAIPPVFARLPENRVVEEGDELTIICVLSAAPEPTVTLHRNGLPVRLDTRITQHVTKENDMFRVFIKIKETVVDDSDSYELIVQNSEGVVHAKFTLTITEKPKHVDKQPNFTQTFPDQVISEGDTLRLVVKVTGKPDPKVTWYCDETIIKETHTTKITEENDVFILETKKTTSKQSGIYKVVARNKYGETSTSAKITVQKREVNFVEKISDIEVTEDTIAMFVCRISHEDAEVTWHKDGEKIMESEKYTFVRENTYRKLIINNTTTRDDGEYTVVLGEQECFADLIVTELPPRIVSKMADMTVARGEEAWFQVELTKGDAWVRWYKNGKEIKFTEDVSVTIDGKRQRLAIKHATYEDAGVYTCAVGDQTCKARLKVEPPSVEFLARLPETTYVPEDTDVEFTVSLSSPDVEVVWMRNGVPIPEDERFRFVREQLRGQHVRKLVVSHVDRDDVAEYTCAAGNVRTTTKLEVEDAKTEFTLKLRDVVVRESDTVTLLVEVNRETMEVHWKKDDEEVEPSDKMIITTEGKNRKLIIKDAADTDQGVYSCVVKDKKCSSTVKVECPPKIRTDQHVFTAQRGGRLEIEVPYTAIPEPDILWTQNGKLLIGSTSVKIQNDTQTTRLVFPQMDPSQIGTYHLRLKNKWGECSQDLTVVMLDRPEPPREPKSSEVGSDSVTLSWKPPEHDGGAPITSYQVEYRDRNTSKWITYKTRKPITETFVRVQGLNEAHDYTFRVTAENDVGRSDASEQSEFTETRDRTGDAPAILEHLPDETRTRRGEVAVLVCRIGGQPQPEISWQKNGTELQLSPRMKVAFDDHVALLTITDIIVDDAGRYTCSASNKFGDALTTGSLVIRELPYAEFDSKMRSVRIQKTKEHLLAVKIFGYPAPETTWLKNGLPLKTGKKVLISTTEKSSTLIVKNTDQDDSGVYTLRLMNAAGETSYDFKLRILDRPGPPEPPITFPDVSRSLVTLCWNPPSDNGGSDITKYVVERCETSSQIFVEVAQSAATAFRYVDQNVTENCEYIYRVKAINENGASEPAVSDPVIARASYGRPSAPQKPFTMHDVKDSSFTLGWCPPEANGGSPIIEYLVEKREVSKKAWQPVGSTAAGCYSILVSSLKKGTAYHFRVTCRNELGSSPALTTDEPIIAGHVVKAPSPPEGPLEPSNITNKTVALSWRPPKDNGGAELTAYIVWKKEQTATSWTRVMTIDANRTTCLVQHLSDKFTYRFRVCAENIAGPSEWLESTDIVKLKAAADRPTPPTAPLEYCITGPTSMDIEWGRPESDGGSSLTGYVVAIKDIRRRMWMEVAQVDAETHRLHIKELQEGRDYLVRVFARNEIGLSEPLEMDEPVRIIRPEGFTGEEAHDDRTPSASFTTETSSSWIRDHNVEPLLRSYTKHKLKQRHEYFFKLSHYSKDLFK</sequence>
<dbReference type="SMART" id="SM00409">
    <property type="entry name" value="IG"/>
    <property type="match status" value="10"/>
</dbReference>
<dbReference type="PRINTS" id="PR00014">
    <property type="entry name" value="FNTYPEIII"/>
</dbReference>
<dbReference type="FunFam" id="2.60.40.10:FF:000425">
    <property type="entry name" value="Myosin light chain kinase"/>
    <property type="match status" value="1"/>
</dbReference>
<feature type="compositionally biased region" description="Polar residues" evidence="11">
    <location>
        <begin position="1806"/>
        <end position="1815"/>
    </location>
</feature>
<dbReference type="GO" id="GO:0030017">
    <property type="term" value="C:sarcomere"/>
    <property type="evidence" value="ECO:0007669"/>
    <property type="project" value="UniProtKB-ARBA"/>
</dbReference>
<evidence type="ECO:0000256" key="7">
    <source>
        <dbReference type="ARBA" id="ARBA00023157"/>
    </source>
</evidence>
<comment type="subcellular location">
    <subcellularLocation>
        <location evidence="2">Cytoplasm</location>
    </subcellularLocation>
    <subcellularLocation>
        <location evidence="1">Nucleus</location>
    </subcellularLocation>
</comment>
<dbReference type="SMART" id="SM00060">
    <property type="entry name" value="FN3"/>
    <property type="match status" value="5"/>
</dbReference>
<keyword evidence="8" id="KW-0539">Nucleus</keyword>
<dbReference type="PANTHER" id="PTHR13817:SF151">
    <property type="entry name" value="TITIN"/>
    <property type="match status" value="1"/>
</dbReference>
<dbReference type="InterPro" id="IPR036028">
    <property type="entry name" value="SH3-like_dom_sf"/>
</dbReference>
<evidence type="ECO:0000259" key="13">
    <source>
        <dbReference type="PROSITE" id="PS50835"/>
    </source>
</evidence>
<dbReference type="EMBL" id="MNPL01007134">
    <property type="protein sequence ID" value="OQR74931.1"/>
    <property type="molecule type" value="Genomic_DNA"/>
</dbReference>
<evidence type="ECO:0000256" key="2">
    <source>
        <dbReference type="ARBA" id="ARBA00004496"/>
    </source>
</evidence>
<keyword evidence="6" id="KW-0677">Repeat</keyword>
<reference evidence="15 16" key="1">
    <citation type="journal article" date="2017" name="Gigascience">
        <title>Draft genome of the honey bee ectoparasitic mite, Tropilaelaps mercedesae, is shaped by the parasitic life history.</title>
        <authorList>
            <person name="Dong X."/>
            <person name="Armstrong S.D."/>
            <person name="Xia D."/>
            <person name="Makepeace B.L."/>
            <person name="Darby A.C."/>
            <person name="Kadowaki T."/>
        </authorList>
    </citation>
    <scope>NUCLEOTIDE SEQUENCE [LARGE SCALE GENOMIC DNA]</scope>
    <source>
        <strain evidence="15">Wuxi-XJTLU</strain>
    </source>
</reference>
<feature type="domain" description="Ig-like" evidence="13">
    <location>
        <begin position="550"/>
        <end position="675"/>
    </location>
</feature>
<dbReference type="SMART" id="SM00408">
    <property type="entry name" value="IGc2"/>
    <property type="match status" value="10"/>
</dbReference>
<feature type="domain" description="Ig-like" evidence="13">
    <location>
        <begin position="733"/>
        <end position="816"/>
    </location>
</feature>
<organism evidence="15 16">
    <name type="scientific">Tropilaelaps mercedesae</name>
    <dbReference type="NCBI Taxonomy" id="418985"/>
    <lineage>
        <taxon>Eukaryota</taxon>
        <taxon>Metazoa</taxon>
        <taxon>Ecdysozoa</taxon>
        <taxon>Arthropoda</taxon>
        <taxon>Chelicerata</taxon>
        <taxon>Arachnida</taxon>
        <taxon>Acari</taxon>
        <taxon>Parasitiformes</taxon>
        <taxon>Mesostigmata</taxon>
        <taxon>Gamasina</taxon>
        <taxon>Dermanyssoidea</taxon>
        <taxon>Laelapidae</taxon>
        <taxon>Tropilaelaps</taxon>
    </lineage>
</organism>
<keyword evidence="5" id="KW-0963">Cytoplasm</keyword>
<comment type="caution">
    <text evidence="15">The sequence shown here is derived from an EMBL/GenBank/DDBJ whole genome shotgun (WGS) entry which is preliminary data.</text>
</comment>
<dbReference type="Pfam" id="PF07653">
    <property type="entry name" value="SH3_2"/>
    <property type="match status" value="1"/>
</dbReference>
<evidence type="ECO:0000313" key="15">
    <source>
        <dbReference type="EMBL" id="OQR74931.1"/>
    </source>
</evidence>
<evidence type="ECO:0000259" key="12">
    <source>
        <dbReference type="PROSITE" id="PS50002"/>
    </source>
</evidence>
<feature type="domain" description="Fibronectin type-III" evidence="14">
    <location>
        <begin position="1492"/>
        <end position="1588"/>
    </location>
</feature>
<dbReference type="GO" id="GO:0060298">
    <property type="term" value="P:positive regulation of sarcomere organization"/>
    <property type="evidence" value="ECO:0007669"/>
    <property type="project" value="UniProtKB-ARBA"/>
</dbReference>
<name>A0A1V9XN99_9ACAR</name>
<feature type="domain" description="Fibronectin type-III" evidence="14">
    <location>
        <begin position="1594"/>
        <end position="1690"/>
    </location>
</feature>
<dbReference type="InterPro" id="IPR001452">
    <property type="entry name" value="SH3_domain"/>
</dbReference>
<feature type="domain" description="Fibronectin type-III" evidence="14">
    <location>
        <begin position="1391"/>
        <end position="1486"/>
    </location>
</feature>
<keyword evidence="16" id="KW-1185">Reference proteome</keyword>
<keyword evidence="4 10" id="KW-0728">SH3 domain</keyword>
<comment type="similarity">
    <text evidence="3">Belongs to the protein kinase superfamily. CAMK Ser/Thr protein kinase family.</text>
</comment>
<dbReference type="InterPro" id="IPR003599">
    <property type="entry name" value="Ig_sub"/>
</dbReference>
<dbReference type="Pfam" id="PF07679">
    <property type="entry name" value="I-set"/>
    <property type="match status" value="10"/>
</dbReference>
<evidence type="ECO:0000256" key="8">
    <source>
        <dbReference type="ARBA" id="ARBA00023242"/>
    </source>
</evidence>
<feature type="domain" description="Fibronectin type-III" evidence="14">
    <location>
        <begin position="1099"/>
        <end position="1195"/>
    </location>
</feature>
<dbReference type="FunFam" id="2.60.40.10:FF:000214">
    <property type="entry name" value="titin isoform X1"/>
    <property type="match status" value="1"/>
</dbReference>
<evidence type="ECO:0000256" key="10">
    <source>
        <dbReference type="PROSITE-ProRule" id="PRU00192"/>
    </source>
</evidence>
<evidence type="ECO:0000256" key="9">
    <source>
        <dbReference type="ARBA" id="ARBA00023319"/>
    </source>
</evidence>
<dbReference type="FunFam" id="2.60.40.10:FF:000080">
    <property type="entry name" value="Myosin light chain kinase, smooth muscle"/>
    <property type="match status" value="1"/>
</dbReference>
<evidence type="ECO:0000256" key="3">
    <source>
        <dbReference type="ARBA" id="ARBA00006692"/>
    </source>
</evidence>
<dbReference type="FunFam" id="2.60.40.10:FF:000127">
    <property type="entry name" value="titin isoform X1"/>
    <property type="match status" value="1"/>
</dbReference>
<dbReference type="FunFam" id="2.60.40.10:FF:000056">
    <property type="entry name" value="twitchin isoform X4"/>
    <property type="match status" value="2"/>
</dbReference>
<feature type="domain" description="SH3" evidence="12">
    <location>
        <begin position="230"/>
        <end position="291"/>
    </location>
</feature>
<feature type="domain" description="Fibronectin type-III" evidence="14">
    <location>
        <begin position="1696"/>
        <end position="1793"/>
    </location>
</feature>
<dbReference type="PANTHER" id="PTHR13817">
    <property type="entry name" value="TITIN"/>
    <property type="match status" value="1"/>
</dbReference>
<dbReference type="Gene3D" id="2.30.30.40">
    <property type="entry name" value="SH3 Domains"/>
    <property type="match status" value="1"/>
</dbReference>
<dbReference type="FunFam" id="2.60.40.10:FF:000050">
    <property type="entry name" value="Titin isoform B"/>
    <property type="match status" value="2"/>
</dbReference>
<evidence type="ECO:0000259" key="14">
    <source>
        <dbReference type="PROSITE" id="PS50853"/>
    </source>
</evidence>
<proteinExistence type="inferred from homology"/>
<dbReference type="STRING" id="418985.A0A1V9XN99"/>
<dbReference type="InterPro" id="IPR050964">
    <property type="entry name" value="Striated_Muscle_Regulatory"/>
</dbReference>
<dbReference type="InterPro" id="IPR036179">
    <property type="entry name" value="Ig-like_dom_sf"/>
</dbReference>
<keyword evidence="7" id="KW-1015">Disulfide bond</keyword>
<dbReference type="SUPFAM" id="SSF50044">
    <property type="entry name" value="SH3-domain"/>
    <property type="match status" value="1"/>
</dbReference>
<dbReference type="OrthoDB" id="6426872at2759"/>
<dbReference type="PROSITE" id="PS50835">
    <property type="entry name" value="IG_LIKE"/>
    <property type="match status" value="8"/>
</dbReference>
<evidence type="ECO:0000256" key="1">
    <source>
        <dbReference type="ARBA" id="ARBA00004123"/>
    </source>
</evidence>
<dbReference type="FunFam" id="2.60.40.10:FF:000031">
    <property type="entry name" value="Myosin-binding protein C, slow type"/>
    <property type="match status" value="1"/>
</dbReference>
<dbReference type="GO" id="GO:0045989">
    <property type="term" value="P:positive regulation of striated muscle contraction"/>
    <property type="evidence" value="ECO:0007669"/>
    <property type="project" value="UniProtKB-ARBA"/>
</dbReference>
<gene>
    <name evidence="15" type="ORF">BIW11_08754</name>
</gene>
<dbReference type="GO" id="GO:0040017">
    <property type="term" value="P:positive regulation of locomotion"/>
    <property type="evidence" value="ECO:0007669"/>
    <property type="project" value="UniProtKB-ARBA"/>
</dbReference>